<evidence type="ECO:0000313" key="3">
    <source>
        <dbReference type="Proteomes" id="UP000295164"/>
    </source>
</evidence>
<name>A0A4R4DWC6_9BACT</name>
<keyword evidence="1" id="KW-0472">Membrane</keyword>
<keyword evidence="3" id="KW-1185">Reference proteome</keyword>
<organism evidence="2 3">
    <name type="scientific">Flaviaesturariibacter aridisoli</name>
    <dbReference type="NCBI Taxonomy" id="2545761"/>
    <lineage>
        <taxon>Bacteria</taxon>
        <taxon>Pseudomonadati</taxon>
        <taxon>Bacteroidota</taxon>
        <taxon>Chitinophagia</taxon>
        <taxon>Chitinophagales</taxon>
        <taxon>Chitinophagaceae</taxon>
        <taxon>Flaviaestuariibacter</taxon>
    </lineage>
</organism>
<dbReference type="EMBL" id="SKFH01000027">
    <property type="protein sequence ID" value="TCZ68385.1"/>
    <property type="molecule type" value="Genomic_DNA"/>
</dbReference>
<protein>
    <submittedName>
        <fullName evidence="2">Uncharacterized protein</fullName>
    </submittedName>
</protein>
<accession>A0A4R4DWC6</accession>
<feature type="transmembrane region" description="Helical" evidence="1">
    <location>
        <begin position="38"/>
        <end position="56"/>
    </location>
</feature>
<dbReference type="AlphaFoldDB" id="A0A4R4DWC6"/>
<gene>
    <name evidence="2" type="ORF">E0486_13970</name>
</gene>
<sequence length="179" mass="20057">MSGNFSKNPVDASVLLLLALANGAVLEAGLVQDPRWYSLLYLTLPLFALLLCQRLFTGRRKRRQQELLDRFSHQAARHGLRFSCQERLRDGMLGLDARKGRLFACERNDNGSFKAQVLPLHDIEACALRSEHILRLHFRSPQPPVDLVFHPGAAGTAGTQRAGRWARLLGQLLRRGPVA</sequence>
<evidence type="ECO:0000313" key="2">
    <source>
        <dbReference type="EMBL" id="TCZ68385.1"/>
    </source>
</evidence>
<proteinExistence type="predicted"/>
<comment type="caution">
    <text evidence="2">The sequence shown here is derived from an EMBL/GenBank/DDBJ whole genome shotgun (WGS) entry which is preliminary data.</text>
</comment>
<dbReference type="Proteomes" id="UP000295164">
    <property type="component" value="Unassembled WGS sequence"/>
</dbReference>
<dbReference type="RefSeq" id="WP_131852838.1">
    <property type="nucleotide sequence ID" value="NZ_SKFH01000027.1"/>
</dbReference>
<keyword evidence="1" id="KW-0812">Transmembrane</keyword>
<reference evidence="2 3" key="1">
    <citation type="submission" date="2019-03" db="EMBL/GenBank/DDBJ databases">
        <authorList>
            <person name="Kim M.K.M."/>
        </authorList>
    </citation>
    <scope>NUCLEOTIDE SEQUENCE [LARGE SCALE GENOMIC DNA]</scope>
    <source>
        <strain evidence="2 3">17J68-15</strain>
    </source>
</reference>
<keyword evidence="1" id="KW-1133">Transmembrane helix</keyword>
<evidence type="ECO:0000256" key="1">
    <source>
        <dbReference type="SAM" id="Phobius"/>
    </source>
</evidence>